<dbReference type="OrthoDB" id="2747330at2759"/>
<dbReference type="GO" id="GO:0006508">
    <property type="term" value="P:proteolysis"/>
    <property type="evidence" value="ECO:0007669"/>
    <property type="project" value="UniProtKB-KW"/>
</dbReference>
<dbReference type="InterPro" id="IPR001461">
    <property type="entry name" value="Aspartic_peptidase_A1"/>
</dbReference>
<gene>
    <name evidence="8" type="ORF">BT63DRAFT_397558</name>
</gene>
<dbReference type="InterPro" id="IPR033121">
    <property type="entry name" value="PEPTIDASE_A1"/>
</dbReference>
<keyword evidence="9" id="KW-1185">Reference proteome</keyword>
<dbReference type="GO" id="GO:0004190">
    <property type="term" value="F:aspartic-type endopeptidase activity"/>
    <property type="evidence" value="ECO:0007669"/>
    <property type="project" value="UniProtKB-KW"/>
</dbReference>
<dbReference type="CDD" id="cd06097">
    <property type="entry name" value="Aspergillopepsin_like"/>
    <property type="match status" value="1"/>
</dbReference>
<evidence type="ECO:0000313" key="8">
    <source>
        <dbReference type="EMBL" id="KAF2673687.1"/>
    </source>
</evidence>
<reference evidence="8" key="1">
    <citation type="journal article" date="2020" name="Stud. Mycol.">
        <title>101 Dothideomycetes genomes: a test case for predicting lifestyles and emergence of pathogens.</title>
        <authorList>
            <person name="Haridas S."/>
            <person name="Albert R."/>
            <person name="Binder M."/>
            <person name="Bloem J."/>
            <person name="Labutti K."/>
            <person name="Salamov A."/>
            <person name="Andreopoulos B."/>
            <person name="Baker S."/>
            <person name="Barry K."/>
            <person name="Bills G."/>
            <person name="Bluhm B."/>
            <person name="Cannon C."/>
            <person name="Castanera R."/>
            <person name="Culley D."/>
            <person name="Daum C."/>
            <person name="Ezra D."/>
            <person name="Gonzalez J."/>
            <person name="Henrissat B."/>
            <person name="Kuo A."/>
            <person name="Liang C."/>
            <person name="Lipzen A."/>
            <person name="Lutzoni F."/>
            <person name="Magnuson J."/>
            <person name="Mondo S."/>
            <person name="Nolan M."/>
            <person name="Ohm R."/>
            <person name="Pangilinan J."/>
            <person name="Park H.-J."/>
            <person name="Ramirez L."/>
            <person name="Alfaro M."/>
            <person name="Sun H."/>
            <person name="Tritt A."/>
            <person name="Yoshinaga Y."/>
            <person name="Zwiers L.-H."/>
            <person name="Turgeon B."/>
            <person name="Goodwin S."/>
            <person name="Spatafora J."/>
            <person name="Crous P."/>
            <person name="Grigoriev I."/>
        </authorList>
    </citation>
    <scope>NUCLEOTIDE SEQUENCE</scope>
    <source>
        <strain evidence="8">CBS 115976</strain>
    </source>
</reference>
<dbReference type="FunFam" id="2.40.70.10:FF:000026">
    <property type="entry name" value="Endothiapepsin"/>
    <property type="match status" value="1"/>
</dbReference>
<dbReference type="Gene3D" id="2.40.70.10">
    <property type="entry name" value="Acid Proteases"/>
    <property type="match status" value="2"/>
</dbReference>
<evidence type="ECO:0000256" key="4">
    <source>
        <dbReference type="ARBA" id="ARBA00022801"/>
    </source>
</evidence>
<protein>
    <recommendedName>
        <fullName evidence="7">Peptidase A1 domain-containing protein</fullName>
    </recommendedName>
</protein>
<organism evidence="8 9">
    <name type="scientific">Microthyrium microscopicum</name>
    <dbReference type="NCBI Taxonomy" id="703497"/>
    <lineage>
        <taxon>Eukaryota</taxon>
        <taxon>Fungi</taxon>
        <taxon>Dikarya</taxon>
        <taxon>Ascomycota</taxon>
        <taxon>Pezizomycotina</taxon>
        <taxon>Dothideomycetes</taxon>
        <taxon>Dothideomycetes incertae sedis</taxon>
        <taxon>Microthyriales</taxon>
        <taxon>Microthyriaceae</taxon>
        <taxon>Microthyrium</taxon>
    </lineage>
</organism>
<dbReference type="InterPro" id="IPR034163">
    <property type="entry name" value="Aspergillopepsin-like_cat_dom"/>
</dbReference>
<evidence type="ECO:0000256" key="1">
    <source>
        <dbReference type="ARBA" id="ARBA00007447"/>
    </source>
</evidence>
<dbReference type="PANTHER" id="PTHR47966:SF1">
    <property type="entry name" value="ASPARTYL PROTEINASE"/>
    <property type="match status" value="1"/>
</dbReference>
<dbReference type="InterPro" id="IPR001969">
    <property type="entry name" value="Aspartic_peptidase_AS"/>
</dbReference>
<evidence type="ECO:0000256" key="5">
    <source>
        <dbReference type="PIRSR" id="PIRSR601461-1"/>
    </source>
</evidence>
<dbReference type="PROSITE" id="PS00141">
    <property type="entry name" value="ASP_PROTEASE"/>
    <property type="match status" value="1"/>
</dbReference>
<dbReference type="SUPFAM" id="SSF50630">
    <property type="entry name" value="Acid proteases"/>
    <property type="match status" value="1"/>
</dbReference>
<dbReference type="PROSITE" id="PS51767">
    <property type="entry name" value="PEPTIDASE_A1"/>
    <property type="match status" value="1"/>
</dbReference>
<evidence type="ECO:0000256" key="2">
    <source>
        <dbReference type="ARBA" id="ARBA00022670"/>
    </source>
</evidence>
<dbReference type="EMBL" id="MU004231">
    <property type="protein sequence ID" value="KAF2673687.1"/>
    <property type="molecule type" value="Genomic_DNA"/>
</dbReference>
<dbReference type="Pfam" id="PF00026">
    <property type="entry name" value="Asp"/>
    <property type="match status" value="1"/>
</dbReference>
<proteinExistence type="inferred from homology"/>
<feature type="active site" evidence="5">
    <location>
        <position position="226"/>
    </location>
</feature>
<evidence type="ECO:0000256" key="3">
    <source>
        <dbReference type="ARBA" id="ARBA00022750"/>
    </source>
</evidence>
<keyword evidence="4 6" id="KW-0378">Hydrolase</keyword>
<keyword evidence="2 6" id="KW-0645">Protease</keyword>
<evidence type="ECO:0000313" key="9">
    <source>
        <dbReference type="Proteomes" id="UP000799302"/>
    </source>
</evidence>
<dbReference type="AlphaFoldDB" id="A0A6A6UQL8"/>
<dbReference type="PRINTS" id="PR00792">
    <property type="entry name" value="PEPSIN"/>
</dbReference>
<sequence>MAESRPPPGQTSVGVRPVKGDVEYLITVKVGNHNLSLDLDTGSSDLWVFSTLQPQDQRSNRPVARVYDPSGSNAKTLDGHSWQIRYGDMSGASGKVYLDKVSIGDLTVDNQAVEAASTVSRTFTRDNMNDGLIGLAFGKLNTIKPTAQKTWFENVRPQLAQPVFTCTLKRRAVGTYDFGYIDKGKYKGDIAWGEIRGGKGFWDFETSAFQVGDGERVEFKVAAIADTGTSLWYMPKQVADAYWGKVEGAQFNQLQGGWVFPCSNTLPDLGLEVGGKMVVVPGANMNYQQISITTCFGGMQRNDRMPFSIFGDTFLKGLYVIFEAPENGPARIGFAQQSRQ</sequence>
<dbReference type="Proteomes" id="UP000799302">
    <property type="component" value="Unassembled WGS sequence"/>
</dbReference>
<comment type="similarity">
    <text evidence="1 6">Belongs to the peptidase A1 family.</text>
</comment>
<evidence type="ECO:0000256" key="6">
    <source>
        <dbReference type="RuleBase" id="RU000454"/>
    </source>
</evidence>
<feature type="active site" evidence="5">
    <location>
        <position position="40"/>
    </location>
</feature>
<accession>A0A6A6UQL8</accession>
<dbReference type="InterPro" id="IPR021109">
    <property type="entry name" value="Peptidase_aspartic_dom_sf"/>
</dbReference>
<dbReference type="PANTHER" id="PTHR47966">
    <property type="entry name" value="BETA-SITE APP-CLEAVING ENZYME, ISOFORM A-RELATED"/>
    <property type="match status" value="1"/>
</dbReference>
<keyword evidence="3 6" id="KW-0064">Aspartyl protease</keyword>
<evidence type="ECO:0000259" key="7">
    <source>
        <dbReference type="PROSITE" id="PS51767"/>
    </source>
</evidence>
<feature type="domain" description="Peptidase A1" evidence="7">
    <location>
        <begin position="24"/>
        <end position="335"/>
    </location>
</feature>
<name>A0A6A6UQL8_9PEZI</name>